<evidence type="ECO:0000313" key="5">
    <source>
        <dbReference type="Proteomes" id="UP001176961"/>
    </source>
</evidence>
<accession>A0AA36GEI5</accession>
<evidence type="ECO:0000256" key="2">
    <source>
        <dbReference type="PROSITE-ProRule" id="PRU00176"/>
    </source>
</evidence>
<dbReference type="InterPro" id="IPR035979">
    <property type="entry name" value="RBD_domain_sf"/>
</dbReference>
<dbReference type="InterPro" id="IPR000504">
    <property type="entry name" value="RRM_dom"/>
</dbReference>
<evidence type="ECO:0000256" key="1">
    <source>
        <dbReference type="ARBA" id="ARBA00022884"/>
    </source>
</evidence>
<dbReference type="Proteomes" id="UP001176961">
    <property type="component" value="Unassembled WGS sequence"/>
</dbReference>
<dbReference type="Gene3D" id="3.30.70.330">
    <property type="match status" value="1"/>
</dbReference>
<sequence>MEQTAPRASCLVAQNGETVNPPSTSYPLTPPSKHALNPVCFSAPQLRLPSFHSFVDWLLYILTFRFFALLVAMRSSLRFLGENIRKTIVQTNNGQAIGKTVYLTHVKWVTGKHQLQNYFSRYGQVRSVNMFFDAETGLHRGFASVTFEHPESATRAMQQRPHVIDGDRVDLEPFIPMLSKKKDIVL</sequence>
<dbReference type="GO" id="GO:0003723">
    <property type="term" value="F:RNA binding"/>
    <property type="evidence" value="ECO:0007669"/>
    <property type="project" value="UniProtKB-UniRule"/>
</dbReference>
<dbReference type="SMART" id="SM00360">
    <property type="entry name" value="RRM"/>
    <property type="match status" value="1"/>
</dbReference>
<dbReference type="AlphaFoldDB" id="A0AA36GEI5"/>
<proteinExistence type="predicted"/>
<dbReference type="PANTHER" id="PTHR11176:SF61">
    <property type="entry name" value="SRA STEM-LOOP INTERACTING RNA BINDING PROTEIN"/>
    <property type="match status" value="1"/>
</dbReference>
<organism evidence="4 5">
    <name type="scientific">Cylicocyclus nassatus</name>
    <name type="common">Nematode worm</name>
    <dbReference type="NCBI Taxonomy" id="53992"/>
    <lineage>
        <taxon>Eukaryota</taxon>
        <taxon>Metazoa</taxon>
        <taxon>Ecdysozoa</taxon>
        <taxon>Nematoda</taxon>
        <taxon>Chromadorea</taxon>
        <taxon>Rhabditida</taxon>
        <taxon>Rhabditina</taxon>
        <taxon>Rhabditomorpha</taxon>
        <taxon>Strongyloidea</taxon>
        <taxon>Strongylidae</taxon>
        <taxon>Cylicocyclus</taxon>
    </lineage>
</organism>
<evidence type="ECO:0000313" key="4">
    <source>
        <dbReference type="EMBL" id="CAJ0591427.1"/>
    </source>
</evidence>
<comment type="caution">
    <text evidence="4">The sequence shown here is derived from an EMBL/GenBank/DDBJ whole genome shotgun (WGS) entry which is preliminary data.</text>
</comment>
<name>A0AA36GEI5_CYLNA</name>
<dbReference type="PANTHER" id="PTHR11176">
    <property type="entry name" value="BOULE-RELATED"/>
    <property type="match status" value="1"/>
</dbReference>
<protein>
    <recommendedName>
        <fullName evidence="3">RRM domain-containing protein</fullName>
    </recommendedName>
</protein>
<dbReference type="Pfam" id="PF00076">
    <property type="entry name" value="RRM_1"/>
    <property type="match status" value="1"/>
</dbReference>
<gene>
    <name evidence="4" type="ORF">CYNAS_LOCUS3410</name>
</gene>
<evidence type="ECO:0000259" key="3">
    <source>
        <dbReference type="PROSITE" id="PS50102"/>
    </source>
</evidence>
<reference evidence="4" key="1">
    <citation type="submission" date="2023-07" db="EMBL/GenBank/DDBJ databases">
        <authorList>
            <consortium name="CYATHOMIX"/>
        </authorList>
    </citation>
    <scope>NUCLEOTIDE SEQUENCE</scope>
    <source>
        <strain evidence="4">N/A</strain>
    </source>
</reference>
<keyword evidence="5" id="KW-1185">Reference proteome</keyword>
<dbReference type="EMBL" id="CATQJL010000001">
    <property type="protein sequence ID" value="CAJ0591427.1"/>
    <property type="molecule type" value="Genomic_DNA"/>
</dbReference>
<feature type="domain" description="RRM" evidence="3">
    <location>
        <begin position="99"/>
        <end position="186"/>
    </location>
</feature>
<dbReference type="InterPro" id="IPR012677">
    <property type="entry name" value="Nucleotide-bd_a/b_plait_sf"/>
</dbReference>
<dbReference type="SUPFAM" id="SSF54928">
    <property type="entry name" value="RNA-binding domain, RBD"/>
    <property type="match status" value="1"/>
</dbReference>
<keyword evidence="1 2" id="KW-0694">RNA-binding</keyword>
<dbReference type="PROSITE" id="PS50102">
    <property type="entry name" value="RRM"/>
    <property type="match status" value="1"/>
</dbReference>